<dbReference type="GeneID" id="57488488"/>
<accession>A0A2A5J8X3</accession>
<organism evidence="2 3">
    <name type="scientific">Rhodococcus qingshengii</name>
    <dbReference type="NCBI Taxonomy" id="334542"/>
    <lineage>
        <taxon>Bacteria</taxon>
        <taxon>Bacillati</taxon>
        <taxon>Actinomycetota</taxon>
        <taxon>Actinomycetes</taxon>
        <taxon>Mycobacteriales</taxon>
        <taxon>Nocardiaceae</taxon>
        <taxon>Rhodococcus</taxon>
        <taxon>Rhodococcus erythropolis group</taxon>
    </lineage>
</organism>
<sequence>MKAIIVCTSVSHGNTKRIADVIGEVLDARVVEPGDIDAAQLADYDLVGFGSGIYLRSYHEDLRSFIEALPEERRSKAFVFATSGFPDKGIHRFSRPLVQLLEQKGFDVVAAFSSRAWDTYFPFKPFGGIRKGRPNADDLESARTFAEVLRGSVQDSLPGTG</sequence>
<reference evidence="2 3" key="1">
    <citation type="submission" date="2017-07" db="EMBL/GenBank/DDBJ databases">
        <title>Draft sequence of Rhodococcus enclensis 23b-28.</title>
        <authorList>
            <person name="Besaury L."/>
            <person name="Sancelme M."/>
            <person name="Amato P."/>
            <person name="Lallement A."/>
            <person name="Delort A.-M."/>
        </authorList>
    </citation>
    <scope>NUCLEOTIDE SEQUENCE [LARGE SCALE GENOMIC DNA]</scope>
    <source>
        <strain evidence="2 3">23b-28</strain>
    </source>
</reference>
<dbReference type="Pfam" id="PF12724">
    <property type="entry name" value="Flavodoxin_5"/>
    <property type="match status" value="1"/>
</dbReference>
<dbReference type="AlphaFoldDB" id="A0A2A5J8X3"/>
<name>A0A2A5J8X3_RHOSG</name>
<dbReference type="Proteomes" id="UP000230886">
    <property type="component" value="Unassembled WGS sequence"/>
</dbReference>
<dbReference type="InterPro" id="IPR026816">
    <property type="entry name" value="Flavodoxin_dom"/>
</dbReference>
<dbReference type="GO" id="GO:0006783">
    <property type="term" value="P:heme biosynthetic process"/>
    <property type="evidence" value="ECO:0007669"/>
    <property type="project" value="TreeGrafter"/>
</dbReference>
<dbReference type="Gene3D" id="3.40.50.360">
    <property type="match status" value="1"/>
</dbReference>
<dbReference type="PROSITE" id="PS50902">
    <property type="entry name" value="FLAVODOXIN_LIKE"/>
    <property type="match status" value="1"/>
</dbReference>
<dbReference type="PANTHER" id="PTHR38030">
    <property type="entry name" value="PROTOPORPHYRINOGEN IX DEHYDROGENASE [MENAQUINONE]"/>
    <property type="match status" value="1"/>
</dbReference>
<dbReference type="GO" id="GO:0070819">
    <property type="term" value="F:menaquinone-dependent protoporphyrinogen oxidase activity"/>
    <property type="evidence" value="ECO:0007669"/>
    <property type="project" value="TreeGrafter"/>
</dbReference>
<feature type="domain" description="Flavodoxin-like" evidence="1">
    <location>
        <begin position="4"/>
        <end position="150"/>
    </location>
</feature>
<dbReference type="InterPro" id="IPR008254">
    <property type="entry name" value="Flavodoxin/NO_synth"/>
</dbReference>
<evidence type="ECO:0000313" key="3">
    <source>
        <dbReference type="Proteomes" id="UP000230886"/>
    </source>
</evidence>
<evidence type="ECO:0000313" key="2">
    <source>
        <dbReference type="EMBL" id="PCK25677.1"/>
    </source>
</evidence>
<dbReference type="GO" id="GO:0010181">
    <property type="term" value="F:FMN binding"/>
    <property type="evidence" value="ECO:0007669"/>
    <property type="project" value="InterPro"/>
</dbReference>
<dbReference type="InterPro" id="IPR052200">
    <property type="entry name" value="Protoporphyrinogen_IX_DH"/>
</dbReference>
<dbReference type="PANTHER" id="PTHR38030:SF2">
    <property type="entry name" value="PROTOPORPHYRINOGEN IX DEHYDROGENASE [QUINONE]"/>
    <property type="match status" value="1"/>
</dbReference>
<comment type="caution">
    <text evidence="2">The sequence shown here is derived from an EMBL/GenBank/DDBJ whole genome shotgun (WGS) entry which is preliminary data.</text>
</comment>
<proteinExistence type="predicted"/>
<evidence type="ECO:0000259" key="1">
    <source>
        <dbReference type="PROSITE" id="PS50902"/>
    </source>
</evidence>
<dbReference type="EMBL" id="NOVD01000014">
    <property type="protein sequence ID" value="PCK25677.1"/>
    <property type="molecule type" value="Genomic_DNA"/>
</dbReference>
<protein>
    <submittedName>
        <fullName evidence="2">Flavodoxin</fullName>
    </submittedName>
</protein>
<dbReference type="InterPro" id="IPR029039">
    <property type="entry name" value="Flavoprotein-like_sf"/>
</dbReference>
<dbReference type="RefSeq" id="WP_020906614.1">
    <property type="nucleotide sequence ID" value="NZ_JASIRO010000008.1"/>
</dbReference>
<gene>
    <name evidence="2" type="ORF">CHR55_19330</name>
</gene>
<dbReference type="SUPFAM" id="SSF52218">
    <property type="entry name" value="Flavoproteins"/>
    <property type="match status" value="1"/>
</dbReference>